<organism evidence="5 6">
    <name type="scientific">Naumannella cuiyingiana</name>
    <dbReference type="NCBI Taxonomy" id="1347891"/>
    <lineage>
        <taxon>Bacteria</taxon>
        <taxon>Bacillati</taxon>
        <taxon>Actinomycetota</taxon>
        <taxon>Actinomycetes</taxon>
        <taxon>Propionibacteriales</taxon>
        <taxon>Propionibacteriaceae</taxon>
        <taxon>Naumannella</taxon>
    </lineage>
</organism>
<comment type="caution">
    <text evidence="5">The sequence shown here is derived from an EMBL/GenBank/DDBJ whole genome shotgun (WGS) entry which is preliminary data.</text>
</comment>
<dbReference type="RefSeq" id="WP_179445800.1">
    <property type="nucleotide sequence ID" value="NZ_JACBZS010000001.1"/>
</dbReference>
<proteinExistence type="predicted"/>
<dbReference type="EMBL" id="JACBZS010000001">
    <property type="protein sequence ID" value="NYI72056.1"/>
    <property type="molecule type" value="Genomic_DNA"/>
</dbReference>
<keyword evidence="1 5" id="KW-0808">Transferase</keyword>
<keyword evidence="6" id="KW-1185">Reference proteome</keyword>
<dbReference type="PANTHER" id="PTHR10434:SF11">
    <property type="entry name" value="1-ACYL-SN-GLYCEROL-3-PHOSPHATE ACYLTRANSFERASE"/>
    <property type="match status" value="1"/>
</dbReference>
<dbReference type="PANTHER" id="PTHR10434">
    <property type="entry name" value="1-ACYL-SN-GLYCEROL-3-PHOSPHATE ACYLTRANSFERASE"/>
    <property type="match status" value="1"/>
</dbReference>
<sequence>MVYWLLKHLVFVPVLRVLWRPWADGLENVPRRGGAVLASNHIGAAETILIPLMAPRRLTFPAKAELFQGRTLPQRVVAAFLRAVGQVPMDRSGGRASAAAMGEVTDVLRSGNLLAIFPEGTRSPDGRLYKGRTGVARLALSAGVPVIPVAVSNTEGVRGPLGMPMVNRPGVVFGEPMDFSAWHDRSTDRNVLRFVTDEIMNGIMELSGQDYVDVYGSSVKSGQYDEAELAERRLPRPGFGRTPPAVESR</sequence>
<evidence type="ECO:0000313" key="5">
    <source>
        <dbReference type="EMBL" id="NYI72056.1"/>
    </source>
</evidence>
<evidence type="ECO:0000256" key="3">
    <source>
        <dbReference type="SAM" id="MobiDB-lite"/>
    </source>
</evidence>
<dbReference type="CDD" id="cd07989">
    <property type="entry name" value="LPLAT_AGPAT-like"/>
    <property type="match status" value="1"/>
</dbReference>
<evidence type="ECO:0000256" key="2">
    <source>
        <dbReference type="ARBA" id="ARBA00023315"/>
    </source>
</evidence>
<accession>A0A7Z0DAP6</accession>
<gene>
    <name evidence="5" type="ORF">GGQ54_002616</name>
</gene>
<dbReference type="SUPFAM" id="SSF69593">
    <property type="entry name" value="Glycerol-3-phosphate (1)-acyltransferase"/>
    <property type="match status" value="1"/>
</dbReference>
<protein>
    <submittedName>
        <fullName evidence="5">1-acyl-sn-glycerol-3-phosphate acyltransferase</fullName>
        <ecNumber evidence="5">2.3.1.51</ecNumber>
    </submittedName>
</protein>
<name>A0A7Z0DAP6_9ACTN</name>
<evidence type="ECO:0000259" key="4">
    <source>
        <dbReference type="SMART" id="SM00563"/>
    </source>
</evidence>
<evidence type="ECO:0000256" key="1">
    <source>
        <dbReference type="ARBA" id="ARBA00022679"/>
    </source>
</evidence>
<dbReference type="GO" id="GO:0005886">
    <property type="term" value="C:plasma membrane"/>
    <property type="evidence" value="ECO:0007669"/>
    <property type="project" value="TreeGrafter"/>
</dbReference>
<dbReference type="AlphaFoldDB" id="A0A7Z0DAP6"/>
<reference evidence="5 6" key="1">
    <citation type="submission" date="2020-07" db="EMBL/GenBank/DDBJ databases">
        <title>Sequencing the genomes of 1000 actinobacteria strains.</title>
        <authorList>
            <person name="Klenk H.-P."/>
        </authorList>
    </citation>
    <scope>NUCLEOTIDE SEQUENCE [LARGE SCALE GENOMIC DNA]</scope>
    <source>
        <strain evidence="5 6">DSM 103164</strain>
    </source>
</reference>
<dbReference type="GO" id="GO:0003841">
    <property type="term" value="F:1-acylglycerol-3-phosphate O-acyltransferase activity"/>
    <property type="evidence" value="ECO:0007669"/>
    <property type="project" value="UniProtKB-EC"/>
</dbReference>
<keyword evidence="2 5" id="KW-0012">Acyltransferase</keyword>
<dbReference type="Proteomes" id="UP000527616">
    <property type="component" value="Unassembled WGS sequence"/>
</dbReference>
<feature type="domain" description="Phospholipid/glycerol acyltransferase" evidence="4">
    <location>
        <begin position="35"/>
        <end position="154"/>
    </location>
</feature>
<dbReference type="GO" id="GO:0006654">
    <property type="term" value="P:phosphatidic acid biosynthetic process"/>
    <property type="evidence" value="ECO:0007669"/>
    <property type="project" value="TreeGrafter"/>
</dbReference>
<dbReference type="InterPro" id="IPR002123">
    <property type="entry name" value="Plipid/glycerol_acylTrfase"/>
</dbReference>
<dbReference type="Pfam" id="PF01553">
    <property type="entry name" value="Acyltransferase"/>
    <property type="match status" value="1"/>
</dbReference>
<dbReference type="EC" id="2.3.1.51" evidence="5"/>
<dbReference type="SMART" id="SM00563">
    <property type="entry name" value="PlsC"/>
    <property type="match status" value="1"/>
</dbReference>
<feature type="region of interest" description="Disordered" evidence="3">
    <location>
        <begin position="226"/>
        <end position="249"/>
    </location>
</feature>
<evidence type="ECO:0000313" key="6">
    <source>
        <dbReference type="Proteomes" id="UP000527616"/>
    </source>
</evidence>